<sequence length="369" mass="40976">MQSEYRVLVINPGSDSTQVGVFDDERCIFEKEIIHQPEHLRNYNWIMKQSEYRKQAILDVMDYEGINLSKLTAVCGKGGLLCPIKGGTYKVNAAMLYDLRTATYGEHISNLGGVIAYEIASGLNIDAYIVDPVVVDELVEVARFSGIPEISRRSIFHALNHKAAGRKAAAHLQTVYEDLNLIIVHMGKGITIGAHQKGKVIDVNNGLDGDGPFTTERSGSLPIGDLIRLCFSKKYTKEEMLKKIVGNGGVMAYLGTSSLYEVESMMKSGDTNAKNVYDAMAYQISKEIGSMGAVLSGDVDAIVFTGFLSYESKLIEIITKRVNWIADIFIYPGENELIALNEGALRVLRNEENYLYYSANEEWNDDQRV</sequence>
<evidence type="ECO:0000256" key="9">
    <source>
        <dbReference type="HAMAP-Rule" id="MF_00542"/>
    </source>
</evidence>
<dbReference type="PROSITE" id="PS01076">
    <property type="entry name" value="ACETATE_KINASE_2"/>
    <property type="match status" value="1"/>
</dbReference>
<dbReference type="InterPro" id="IPR023865">
    <property type="entry name" value="Aliphatic_acid_kinase_CS"/>
</dbReference>
<proteinExistence type="inferred from homology"/>
<dbReference type="EC" id="2.7.2.7" evidence="9"/>
<comment type="catalytic activity">
    <reaction evidence="8 9">
        <text>butanoate + ATP = butanoyl phosphate + ADP</text>
        <dbReference type="Rhea" id="RHEA:13585"/>
        <dbReference type="ChEBI" id="CHEBI:17968"/>
        <dbReference type="ChEBI" id="CHEBI:30616"/>
        <dbReference type="ChEBI" id="CHEBI:58079"/>
        <dbReference type="ChEBI" id="CHEBI:456216"/>
        <dbReference type="EC" id="2.7.2.7"/>
    </reaction>
</comment>
<keyword evidence="5 9" id="KW-0547">Nucleotide-binding</keyword>
<dbReference type="InterPro" id="IPR043129">
    <property type="entry name" value="ATPase_NBD"/>
</dbReference>
<evidence type="ECO:0000256" key="1">
    <source>
        <dbReference type="ARBA" id="ARBA00004496"/>
    </source>
</evidence>
<dbReference type="PANTHER" id="PTHR21060">
    <property type="entry name" value="ACETATE KINASE"/>
    <property type="match status" value="1"/>
</dbReference>
<keyword evidence="3 9" id="KW-0963">Cytoplasm</keyword>
<dbReference type="RefSeq" id="WP_379495340.1">
    <property type="nucleotide sequence ID" value="NZ_JBHSAO010000001.1"/>
</dbReference>
<dbReference type="PIRSF" id="PIRSF036458">
    <property type="entry name" value="Butyrate_kin"/>
    <property type="match status" value="1"/>
</dbReference>
<evidence type="ECO:0000256" key="10">
    <source>
        <dbReference type="RuleBase" id="RU003835"/>
    </source>
</evidence>
<dbReference type="NCBIfam" id="NF002834">
    <property type="entry name" value="PRK03011.1-5"/>
    <property type="match status" value="1"/>
</dbReference>
<comment type="caution">
    <text evidence="11">The sequence shown here is derived from an EMBL/GenBank/DDBJ whole genome shotgun (WGS) entry which is preliminary data.</text>
</comment>
<dbReference type="SUPFAM" id="SSF53067">
    <property type="entry name" value="Actin-like ATPase domain"/>
    <property type="match status" value="2"/>
</dbReference>
<dbReference type="InterPro" id="IPR000890">
    <property type="entry name" value="Aliphatic_acid_kin_short-chain"/>
</dbReference>
<dbReference type="CDD" id="cd24011">
    <property type="entry name" value="ASKHA_NBD_BK"/>
    <property type="match status" value="1"/>
</dbReference>
<accession>A0ABV8GT23</accession>
<organism evidence="11 12">
    <name type="scientific">Oceanobacillus longus</name>
    <dbReference type="NCBI Taxonomy" id="930120"/>
    <lineage>
        <taxon>Bacteria</taxon>
        <taxon>Bacillati</taxon>
        <taxon>Bacillota</taxon>
        <taxon>Bacilli</taxon>
        <taxon>Bacillales</taxon>
        <taxon>Bacillaceae</taxon>
        <taxon>Oceanobacillus</taxon>
    </lineage>
</organism>
<evidence type="ECO:0000313" key="12">
    <source>
        <dbReference type="Proteomes" id="UP001595772"/>
    </source>
</evidence>
<comment type="similarity">
    <text evidence="2 9 10">Belongs to the acetokinase family.</text>
</comment>
<keyword evidence="12" id="KW-1185">Reference proteome</keyword>
<protein>
    <recommendedName>
        <fullName evidence="9">Probable butyrate kinase</fullName>
        <shortName evidence="9">BK</shortName>
        <ecNumber evidence="9">2.7.2.7</ecNumber>
    </recommendedName>
    <alternativeName>
        <fullName evidence="9">Branched-chain carboxylic acid kinase</fullName>
    </alternativeName>
</protein>
<keyword evidence="6 9" id="KW-0418">Kinase</keyword>
<evidence type="ECO:0000256" key="2">
    <source>
        <dbReference type="ARBA" id="ARBA00008748"/>
    </source>
</evidence>
<evidence type="ECO:0000256" key="7">
    <source>
        <dbReference type="ARBA" id="ARBA00022840"/>
    </source>
</evidence>
<dbReference type="NCBIfam" id="TIGR02707">
    <property type="entry name" value="butyr_kinase"/>
    <property type="match status" value="1"/>
</dbReference>
<dbReference type="Proteomes" id="UP001595772">
    <property type="component" value="Unassembled WGS sequence"/>
</dbReference>
<name>A0ABV8GT23_9BACI</name>
<evidence type="ECO:0000256" key="8">
    <source>
        <dbReference type="ARBA" id="ARBA00048596"/>
    </source>
</evidence>
<evidence type="ECO:0000313" key="11">
    <source>
        <dbReference type="EMBL" id="MFC4022845.1"/>
    </source>
</evidence>
<dbReference type="PRINTS" id="PR00471">
    <property type="entry name" value="ACETATEKNASE"/>
</dbReference>
<reference evidence="12" key="1">
    <citation type="journal article" date="2019" name="Int. J. Syst. Evol. Microbiol.">
        <title>The Global Catalogue of Microorganisms (GCM) 10K type strain sequencing project: providing services to taxonomists for standard genome sequencing and annotation.</title>
        <authorList>
            <consortium name="The Broad Institute Genomics Platform"/>
            <consortium name="The Broad Institute Genome Sequencing Center for Infectious Disease"/>
            <person name="Wu L."/>
            <person name="Ma J."/>
        </authorList>
    </citation>
    <scope>NUCLEOTIDE SEQUENCE [LARGE SCALE GENOMIC DNA]</scope>
    <source>
        <strain evidence="12">IBRC-M 10703</strain>
    </source>
</reference>
<gene>
    <name evidence="9 11" type="primary">buk</name>
    <name evidence="11" type="ORF">ACFOUV_03340</name>
</gene>
<dbReference type="GO" id="GO:0047761">
    <property type="term" value="F:butyrate kinase activity"/>
    <property type="evidence" value="ECO:0007669"/>
    <property type="project" value="UniProtKB-EC"/>
</dbReference>
<comment type="subcellular location">
    <subcellularLocation>
        <location evidence="1 9">Cytoplasm</location>
    </subcellularLocation>
</comment>
<dbReference type="Gene3D" id="3.30.420.40">
    <property type="match status" value="2"/>
</dbReference>
<evidence type="ECO:0000256" key="5">
    <source>
        <dbReference type="ARBA" id="ARBA00022741"/>
    </source>
</evidence>
<keyword evidence="4 9" id="KW-0808">Transferase</keyword>
<dbReference type="InterPro" id="IPR011245">
    <property type="entry name" value="Butyrate_kin"/>
</dbReference>
<dbReference type="HAMAP" id="MF_00542">
    <property type="entry name" value="Butyrate_kinase"/>
    <property type="match status" value="1"/>
</dbReference>
<dbReference type="EMBL" id="JBHSAO010000001">
    <property type="protein sequence ID" value="MFC4022845.1"/>
    <property type="molecule type" value="Genomic_DNA"/>
</dbReference>
<dbReference type="Pfam" id="PF00871">
    <property type="entry name" value="Acetate_kinase"/>
    <property type="match status" value="1"/>
</dbReference>
<keyword evidence="7 9" id="KW-0067">ATP-binding</keyword>
<evidence type="ECO:0000256" key="3">
    <source>
        <dbReference type="ARBA" id="ARBA00022490"/>
    </source>
</evidence>
<evidence type="ECO:0000256" key="6">
    <source>
        <dbReference type="ARBA" id="ARBA00022777"/>
    </source>
</evidence>
<dbReference type="PANTHER" id="PTHR21060:SF3">
    <property type="entry name" value="BUTYRATE KINASE 2-RELATED"/>
    <property type="match status" value="1"/>
</dbReference>
<evidence type="ECO:0000256" key="4">
    <source>
        <dbReference type="ARBA" id="ARBA00022679"/>
    </source>
</evidence>